<dbReference type="InterPro" id="IPR013865">
    <property type="entry name" value="FAM32A"/>
</dbReference>
<dbReference type="KEGG" id="bdw:94336750"/>
<name>A0AAD9PJ62_9APIC</name>
<comment type="caution">
    <text evidence="1">The sequence shown here is derived from an EMBL/GenBank/DDBJ whole genome shotgun (WGS) entry which is preliminary data.</text>
</comment>
<keyword evidence="2" id="KW-1185">Reference proteome</keyword>
<reference evidence="1" key="1">
    <citation type="journal article" date="2023" name="Nat. Microbiol.">
        <title>Babesia duncani multi-omics identifies virulence factors and drug targets.</title>
        <authorList>
            <person name="Singh P."/>
            <person name="Lonardi S."/>
            <person name="Liang Q."/>
            <person name="Vydyam P."/>
            <person name="Khabirova E."/>
            <person name="Fang T."/>
            <person name="Gihaz S."/>
            <person name="Thekkiniath J."/>
            <person name="Munshi M."/>
            <person name="Abel S."/>
            <person name="Ciampossin L."/>
            <person name="Batugedara G."/>
            <person name="Gupta M."/>
            <person name="Lu X.M."/>
            <person name="Lenz T."/>
            <person name="Chakravarty S."/>
            <person name="Cornillot E."/>
            <person name="Hu Y."/>
            <person name="Ma W."/>
            <person name="Gonzalez L.M."/>
            <person name="Sanchez S."/>
            <person name="Estrada K."/>
            <person name="Sanchez-Flores A."/>
            <person name="Montero E."/>
            <person name="Harb O.S."/>
            <person name="Le Roch K.G."/>
            <person name="Mamoun C.B."/>
        </authorList>
    </citation>
    <scope>NUCLEOTIDE SEQUENCE</scope>
    <source>
        <strain evidence="1">WA1</strain>
    </source>
</reference>
<evidence type="ECO:0000313" key="2">
    <source>
        <dbReference type="Proteomes" id="UP001214638"/>
    </source>
</evidence>
<protein>
    <submittedName>
        <fullName evidence="1">Protein FAM32A</fullName>
    </submittedName>
</protein>
<dbReference type="Pfam" id="PF08555">
    <property type="entry name" value="FAM32A"/>
    <property type="match status" value="1"/>
</dbReference>
<sequence length="132" mass="14968">MKDLPTDKSYENTIRGSLKLKGKIIMKKKNAVTVIETEVDDSEKLLIPYNPNKNDTAVVDSQSSESDKKIERVKNNPYLTASEKAFKIAQIKRNAKKIDAILAETHRQRVEKFNDKLTKLSEHFDIPKVGPG</sequence>
<proteinExistence type="predicted"/>
<dbReference type="AlphaFoldDB" id="A0AAD9PJ62"/>
<dbReference type="PANTHER" id="PTHR13282">
    <property type="entry name" value="PROTEIN FAM32A"/>
    <property type="match status" value="1"/>
</dbReference>
<dbReference type="EMBL" id="JALLKP010000003">
    <property type="protein sequence ID" value="KAK2195854.1"/>
    <property type="molecule type" value="Genomic_DNA"/>
</dbReference>
<evidence type="ECO:0000313" key="1">
    <source>
        <dbReference type="EMBL" id="KAK2195854.1"/>
    </source>
</evidence>
<gene>
    <name evidence="1" type="ORF">BdWA1_002452</name>
</gene>
<dbReference type="GeneID" id="94336750"/>
<dbReference type="Proteomes" id="UP001214638">
    <property type="component" value="Unassembled WGS sequence"/>
</dbReference>
<dbReference type="PANTHER" id="PTHR13282:SF6">
    <property type="entry name" value="PROTEIN FAM32A"/>
    <property type="match status" value="1"/>
</dbReference>
<dbReference type="GO" id="GO:0005730">
    <property type="term" value="C:nucleolus"/>
    <property type="evidence" value="ECO:0007669"/>
    <property type="project" value="TreeGrafter"/>
</dbReference>
<organism evidence="1 2">
    <name type="scientific">Babesia duncani</name>
    <dbReference type="NCBI Taxonomy" id="323732"/>
    <lineage>
        <taxon>Eukaryota</taxon>
        <taxon>Sar</taxon>
        <taxon>Alveolata</taxon>
        <taxon>Apicomplexa</taxon>
        <taxon>Aconoidasida</taxon>
        <taxon>Piroplasmida</taxon>
        <taxon>Babesiidae</taxon>
        <taxon>Babesia</taxon>
    </lineage>
</organism>
<dbReference type="RefSeq" id="XP_067802697.1">
    <property type="nucleotide sequence ID" value="XM_067947475.1"/>
</dbReference>
<accession>A0AAD9PJ62</accession>